<accession>A0A6H5I897</accession>
<evidence type="ECO:0000313" key="2">
    <source>
        <dbReference type="EMBL" id="CAB0031181.1"/>
    </source>
</evidence>
<reference evidence="2 3" key="1">
    <citation type="submission" date="2020-02" db="EMBL/GenBank/DDBJ databases">
        <authorList>
            <person name="Ferguson B K."/>
        </authorList>
    </citation>
    <scope>NUCLEOTIDE SEQUENCE [LARGE SCALE GENOMIC DNA]</scope>
</reference>
<evidence type="ECO:0000256" key="1">
    <source>
        <dbReference type="SAM" id="MobiDB-lite"/>
    </source>
</evidence>
<evidence type="ECO:0000313" key="3">
    <source>
        <dbReference type="Proteomes" id="UP000479190"/>
    </source>
</evidence>
<feature type="compositionally biased region" description="Polar residues" evidence="1">
    <location>
        <begin position="1"/>
        <end position="10"/>
    </location>
</feature>
<dbReference type="EMBL" id="CADCXV010000637">
    <property type="protein sequence ID" value="CAB0031181.1"/>
    <property type="molecule type" value="Genomic_DNA"/>
</dbReference>
<organism evidence="2 3">
    <name type="scientific">Trichogramma brassicae</name>
    <dbReference type="NCBI Taxonomy" id="86971"/>
    <lineage>
        <taxon>Eukaryota</taxon>
        <taxon>Metazoa</taxon>
        <taxon>Ecdysozoa</taxon>
        <taxon>Arthropoda</taxon>
        <taxon>Hexapoda</taxon>
        <taxon>Insecta</taxon>
        <taxon>Pterygota</taxon>
        <taxon>Neoptera</taxon>
        <taxon>Endopterygota</taxon>
        <taxon>Hymenoptera</taxon>
        <taxon>Apocrita</taxon>
        <taxon>Proctotrupomorpha</taxon>
        <taxon>Chalcidoidea</taxon>
        <taxon>Trichogrammatidae</taxon>
        <taxon>Trichogramma</taxon>
    </lineage>
</organism>
<dbReference type="Proteomes" id="UP000479190">
    <property type="component" value="Unassembled WGS sequence"/>
</dbReference>
<protein>
    <submittedName>
        <fullName evidence="2">Uncharacterized protein</fullName>
    </submittedName>
</protein>
<sequence length="187" mass="21298">MPRKQLQQTGVDRRTSGSVRPLCKNNPPQHLYDRGGPRTGDQPSDHRQGPSLRRLPEASQQVPVPRLLVALVKSVAHPASLLQSWRKPRRTSSSHCAPAQRCKNIQDIKHDIMRTICHPVDIPQITHTIQSRAQSRLKFRHGDATPISIKASVTKRQWIHKPVLDHERVVCGSIWCRRLDARDNLIQ</sequence>
<name>A0A6H5I897_9HYME</name>
<keyword evidence="3" id="KW-1185">Reference proteome</keyword>
<feature type="region of interest" description="Disordered" evidence="1">
    <location>
        <begin position="1"/>
        <end position="59"/>
    </location>
</feature>
<dbReference type="AlphaFoldDB" id="A0A6H5I897"/>
<gene>
    <name evidence="2" type="ORF">TBRA_LOCUS3159</name>
</gene>
<proteinExistence type="predicted"/>